<organism evidence="2 3">
    <name type="scientific">Stappia sediminis</name>
    <dbReference type="NCBI Taxonomy" id="2692190"/>
    <lineage>
        <taxon>Bacteria</taxon>
        <taxon>Pseudomonadati</taxon>
        <taxon>Pseudomonadota</taxon>
        <taxon>Alphaproteobacteria</taxon>
        <taxon>Hyphomicrobiales</taxon>
        <taxon>Stappiaceae</taxon>
        <taxon>Stappia</taxon>
    </lineage>
</organism>
<proteinExistence type="predicted"/>
<evidence type="ECO:0000313" key="3">
    <source>
        <dbReference type="Proteomes" id="UP000433101"/>
    </source>
</evidence>
<keyword evidence="3" id="KW-1185">Reference proteome</keyword>
<dbReference type="AlphaFoldDB" id="A0A7X3LUL4"/>
<dbReference type="Gene3D" id="6.10.280.50">
    <property type="match status" value="1"/>
</dbReference>
<sequence length="69" mass="7984">MNDTDSEKALRIELAKLRQEHRDLDMAIGVMADTGRCDALQLQRLKKKKLYLKDRIATLEDQLFPDIIA</sequence>
<keyword evidence="1" id="KW-0175">Coiled coil</keyword>
<dbReference type="Proteomes" id="UP000433101">
    <property type="component" value="Unassembled WGS sequence"/>
</dbReference>
<feature type="coiled-coil region" evidence="1">
    <location>
        <begin position="7"/>
        <end position="62"/>
    </location>
</feature>
<gene>
    <name evidence="2" type="ORF">GR183_10590</name>
</gene>
<reference evidence="2 3" key="1">
    <citation type="submission" date="2019-12" db="EMBL/GenBank/DDBJ databases">
        <authorList>
            <person name="Li M."/>
        </authorList>
    </citation>
    <scope>NUCLEOTIDE SEQUENCE [LARGE SCALE GENOMIC DNA]</scope>
    <source>
        <strain evidence="2 3">GBMRC 2046</strain>
    </source>
</reference>
<dbReference type="InterPro" id="IPR038444">
    <property type="entry name" value="DUF465_sf"/>
</dbReference>
<name>A0A7X3LUL4_9HYPH</name>
<evidence type="ECO:0000256" key="1">
    <source>
        <dbReference type="SAM" id="Coils"/>
    </source>
</evidence>
<comment type="caution">
    <text evidence="2">The sequence shown here is derived from an EMBL/GenBank/DDBJ whole genome shotgun (WGS) entry which is preliminary data.</text>
</comment>
<protein>
    <submittedName>
        <fullName evidence="2">DUF465 domain-containing protein</fullName>
    </submittedName>
</protein>
<dbReference type="RefSeq" id="WP_160775537.1">
    <property type="nucleotide sequence ID" value="NZ_WUMV01000003.1"/>
</dbReference>
<dbReference type="EMBL" id="WUMV01000003">
    <property type="protein sequence ID" value="MXN65348.1"/>
    <property type="molecule type" value="Genomic_DNA"/>
</dbReference>
<accession>A0A7X3LUL4</accession>
<dbReference type="Pfam" id="PF04325">
    <property type="entry name" value="DUF465"/>
    <property type="match status" value="1"/>
</dbReference>
<evidence type="ECO:0000313" key="2">
    <source>
        <dbReference type="EMBL" id="MXN65348.1"/>
    </source>
</evidence>
<dbReference type="InterPro" id="IPR007420">
    <property type="entry name" value="DUF465"/>
</dbReference>